<proteinExistence type="predicted"/>
<accession>A0A7W7GCT6</accession>
<dbReference type="Proteomes" id="UP000542210">
    <property type="component" value="Unassembled WGS sequence"/>
</dbReference>
<organism evidence="2 3">
    <name type="scientific">Sphaerisporangium siamense</name>
    <dbReference type="NCBI Taxonomy" id="795645"/>
    <lineage>
        <taxon>Bacteria</taxon>
        <taxon>Bacillati</taxon>
        <taxon>Actinomycetota</taxon>
        <taxon>Actinomycetes</taxon>
        <taxon>Streptosporangiales</taxon>
        <taxon>Streptosporangiaceae</taxon>
        <taxon>Sphaerisporangium</taxon>
    </lineage>
</organism>
<feature type="compositionally biased region" description="Basic and acidic residues" evidence="1">
    <location>
        <begin position="39"/>
        <end position="55"/>
    </location>
</feature>
<dbReference type="RefSeq" id="WP_184881984.1">
    <property type="nucleotide sequence ID" value="NZ_BOOV01000048.1"/>
</dbReference>
<evidence type="ECO:0000313" key="2">
    <source>
        <dbReference type="EMBL" id="MBB4702311.1"/>
    </source>
</evidence>
<dbReference type="AlphaFoldDB" id="A0A7W7GCT6"/>
<evidence type="ECO:0000313" key="3">
    <source>
        <dbReference type="Proteomes" id="UP000542210"/>
    </source>
</evidence>
<protein>
    <submittedName>
        <fullName evidence="2">Uncharacterized protein</fullName>
    </submittedName>
</protein>
<sequence>MSRLSNAEATDLLIRVLYEALGEHIPTRDAVMPRLSPAQREETDAACARDRERIHAHNTARSAR</sequence>
<gene>
    <name evidence="2" type="ORF">BJ982_003855</name>
</gene>
<feature type="region of interest" description="Disordered" evidence="1">
    <location>
        <begin position="34"/>
        <end position="64"/>
    </location>
</feature>
<comment type="caution">
    <text evidence="2">The sequence shown here is derived from an EMBL/GenBank/DDBJ whole genome shotgun (WGS) entry which is preliminary data.</text>
</comment>
<reference evidence="2 3" key="1">
    <citation type="submission" date="2020-08" db="EMBL/GenBank/DDBJ databases">
        <title>Sequencing the genomes of 1000 actinobacteria strains.</title>
        <authorList>
            <person name="Klenk H.-P."/>
        </authorList>
    </citation>
    <scope>NUCLEOTIDE SEQUENCE [LARGE SCALE GENOMIC DNA]</scope>
    <source>
        <strain evidence="2 3">DSM 45784</strain>
    </source>
</reference>
<keyword evidence="3" id="KW-1185">Reference proteome</keyword>
<evidence type="ECO:0000256" key="1">
    <source>
        <dbReference type="SAM" id="MobiDB-lite"/>
    </source>
</evidence>
<name>A0A7W7GCT6_9ACTN</name>
<dbReference type="EMBL" id="JACHND010000001">
    <property type="protein sequence ID" value="MBB4702311.1"/>
    <property type="molecule type" value="Genomic_DNA"/>
</dbReference>